<dbReference type="OrthoDB" id="540004at2759"/>
<dbReference type="EMBL" id="SDAQ01000083">
    <property type="protein sequence ID" value="KAI3541549.1"/>
    <property type="molecule type" value="Genomic_DNA"/>
</dbReference>
<evidence type="ECO:0000313" key="6">
    <source>
        <dbReference type="EMBL" id="KAI3541549.1"/>
    </source>
</evidence>
<proteinExistence type="predicted"/>
<dbReference type="AlphaFoldDB" id="A0A9P9X8J4"/>
<evidence type="ECO:0000256" key="3">
    <source>
        <dbReference type="SAM" id="MobiDB-lite"/>
    </source>
</evidence>
<accession>A0A9P9X8J4</accession>
<dbReference type="SUPFAM" id="SSF50965">
    <property type="entry name" value="Galactose oxidase, central domain"/>
    <property type="match status" value="1"/>
</dbReference>
<reference evidence="6" key="1">
    <citation type="submission" date="2019-01" db="EMBL/GenBank/DDBJ databases">
        <title>Colletotrichum abscissum LGMF1257.</title>
        <authorList>
            <person name="Baroncelli R."/>
        </authorList>
    </citation>
    <scope>NUCLEOTIDE SEQUENCE</scope>
    <source>
        <strain evidence="6">Ca142</strain>
    </source>
</reference>
<evidence type="ECO:0000256" key="5">
    <source>
        <dbReference type="SAM" id="SignalP"/>
    </source>
</evidence>
<dbReference type="InterPro" id="IPR011043">
    <property type="entry name" value="Gal_Oxase/kelch_b-propeller"/>
</dbReference>
<dbReference type="Gene3D" id="2.120.10.80">
    <property type="entry name" value="Kelch-type beta propeller"/>
    <property type="match status" value="2"/>
</dbReference>
<name>A0A9P9X8J4_9PEZI</name>
<feature type="compositionally biased region" description="Polar residues" evidence="3">
    <location>
        <begin position="452"/>
        <end position="479"/>
    </location>
</feature>
<evidence type="ECO:0000256" key="4">
    <source>
        <dbReference type="SAM" id="Phobius"/>
    </source>
</evidence>
<sequence>MCRTALLLFSWLVVSAQCWNPFGKSRLIIRDDAPSPSDFLRRAFPSAIVIGGYVYIDGGEVSQLYNGKNGTTANHPSWPVNSTLSICLEQSWTNSSVTMTSTPKNGPKLNWQAIWRDPSSTGFYVWGGMMSYSDTPPAKELWHFKVDGNGGGTWSQVTPASVVAFSKLTRTTEASFTQSKDVGYYFGGVANSRTDTSTYNNALALPGLISYNMTSGEIKNTSSTGFGQYGTSVRGSSQFVPFGSGGMLLFLGGGQAPVSLPKGSWEEVDFNKVALYNPSTDKWYTQQTTGSRPATRGNFCAVGASSTNDTYEIFLYGGGSTETGSVSGDVYVLSLPGFVFFKAAGSSAIRAGHTCVVVGEGGRQMLSIGGTDGSLGFPRSLTDPDPWKLGLGIFDMTEMRWSDGYDYQARPYESPDAVKQWYAQGGLDSVVWASEEVKALFSERIDQAAAAPTNSTSDPSPTEQSNAGSATSTAQGSQPSNPPIGTIVGAVVGGVVGLVLVICLVVFFLRRKRYQAAPQQETGGTPPEYEKPGSAQYEYNGPAGVNALHEGHTDHFNPVELPAEHGAAELSSTHGRYELGQMVARPS</sequence>
<evidence type="ECO:0000256" key="2">
    <source>
        <dbReference type="ARBA" id="ARBA00023004"/>
    </source>
</evidence>
<keyword evidence="4" id="KW-0472">Membrane</keyword>
<feature type="chain" id="PRO_5040461373" evidence="5">
    <location>
        <begin position="17"/>
        <end position="587"/>
    </location>
</feature>
<keyword evidence="7" id="KW-1185">Reference proteome</keyword>
<comment type="caution">
    <text evidence="6">The sequence shown here is derived from an EMBL/GenBank/DDBJ whole genome shotgun (WGS) entry which is preliminary data.</text>
</comment>
<dbReference type="PANTHER" id="PTHR47435">
    <property type="entry name" value="KELCH REPEAT PROTEIN (AFU_ORTHOLOGUE AFUA_5G12780)"/>
    <property type="match status" value="1"/>
</dbReference>
<feature type="region of interest" description="Disordered" evidence="3">
    <location>
        <begin position="449"/>
        <end position="481"/>
    </location>
</feature>
<evidence type="ECO:0000256" key="1">
    <source>
        <dbReference type="ARBA" id="ARBA00022737"/>
    </source>
</evidence>
<dbReference type="GO" id="GO:0019760">
    <property type="term" value="P:glucosinolate metabolic process"/>
    <property type="evidence" value="ECO:0007669"/>
    <property type="project" value="UniProtKB-ARBA"/>
</dbReference>
<keyword evidence="4" id="KW-1133">Transmembrane helix</keyword>
<protein>
    <submittedName>
        <fullName evidence="6">Kelch repeat protein</fullName>
    </submittedName>
</protein>
<keyword evidence="5" id="KW-0732">Signal</keyword>
<feature type="transmembrane region" description="Helical" evidence="4">
    <location>
        <begin position="487"/>
        <end position="509"/>
    </location>
</feature>
<dbReference type="PANTHER" id="PTHR47435:SF4">
    <property type="entry name" value="KELCH REPEAT PROTEIN (AFU_ORTHOLOGUE AFUA_5G12780)"/>
    <property type="match status" value="1"/>
</dbReference>
<dbReference type="InterPro" id="IPR015915">
    <property type="entry name" value="Kelch-typ_b-propeller"/>
</dbReference>
<dbReference type="Proteomes" id="UP001056436">
    <property type="component" value="Unassembled WGS sequence"/>
</dbReference>
<gene>
    <name evidence="6" type="ORF">CABS02_10723</name>
</gene>
<evidence type="ECO:0000313" key="7">
    <source>
        <dbReference type="Proteomes" id="UP001056436"/>
    </source>
</evidence>
<organism evidence="6 7">
    <name type="scientific">Colletotrichum abscissum</name>
    <dbReference type="NCBI Taxonomy" id="1671311"/>
    <lineage>
        <taxon>Eukaryota</taxon>
        <taxon>Fungi</taxon>
        <taxon>Dikarya</taxon>
        <taxon>Ascomycota</taxon>
        <taxon>Pezizomycotina</taxon>
        <taxon>Sordariomycetes</taxon>
        <taxon>Hypocreomycetidae</taxon>
        <taxon>Glomerellales</taxon>
        <taxon>Glomerellaceae</taxon>
        <taxon>Colletotrichum</taxon>
        <taxon>Colletotrichum acutatum species complex</taxon>
    </lineage>
</organism>
<keyword evidence="2" id="KW-0408">Iron</keyword>
<keyword evidence="1" id="KW-0677">Repeat</keyword>
<feature type="signal peptide" evidence="5">
    <location>
        <begin position="1"/>
        <end position="16"/>
    </location>
</feature>
<keyword evidence="4" id="KW-0812">Transmembrane</keyword>